<proteinExistence type="predicted"/>
<protein>
    <recommendedName>
        <fullName evidence="2">Cupin type-2 domain-containing protein</fullName>
    </recommendedName>
</protein>
<dbReference type="PANTHER" id="PTHR36440">
    <property type="entry name" value="PUTATIVE (AFU_ORTHOLOGUE AFUA_8G07350)-RELATED"/>
    <property type="match status" value="1"/>
</dbReference>
<dbReference type="InterPro" id="IPR014710">
    <property type="entry name" value="RmlC-like_jellyroll"/>
</dbReference>
<dbReference type="EMBL" id="CADCWM010001148">
    <property type="protein sequence ID" value="CAA9589042.1"/>
    <property type="molecule type" value="Genomic_DNA"/>
</dbReference>
<dbReference type="AlphaFoldDB" id="A0A6J4VV99"/>
<organism evidence="3">
    <name type="scientific">uncultured Thermomicrobiales bacterium</name>
    <dbReference type="NCBI Taxonomy" id="1645740"/>
    <lineage>
        <taxon>Bacteria</taxon>
        <taxon>Pseudomonadati</taxon>
        <taxon>Thermomicrobiota</taxon>
        <taxon>Thermomicrobia</taxon>
        <taxon>Thermomicrobiales</taxon>
        <taxon>environmental samples</taxon>
    </lineage>
</organism>
<evidence type="ECO:0000259" key="2">
    <source>
        <dbReference type="Pfam" id="PF07883"/>
    </source>
</evidence>
<dbReference type="SUPFAM" id="SSF51182">
    <property type="entry name" value="RmlC-like cupins"/>
    <property type="match status" value="1"/>
</dbReference>
<name>A0A6J4VV99_9BACT</name>
<evidence type="ECO:0000256" key="1">
    <source>
        <dbReference type="SAM" id="MobiDB-lite"/>
    </source>
</evidence>
<reference evidence="3" key="1">
    <citation type="submission" date="2020-02" db="EMBL/GenBank/DDBJ databases">
        <authorList>
            <person name="Meier V. D."/>
        </authorList>
    </citation>
    <scope>NUCLEOTIDE SEQUENCE</scope>
    <source>
        <strain evidence="3">AVDCRST_MAG88</strain>
    </source>
</reference>
<feature type="compositionally biased region" description="Gly residues" evidence="1">
    <location>
        <begin position="14"/>
        <end position="37"/>
    </location>
</feature>
<sequence>MPQDRNQDVTAGRGLPGGAGDEIGGVMMGEAQGGGPRTGRTGRWDDRRHVADPVRLLVGGGETGGGVALVELRERRGGGPPRHVHSGEDEVVYVLAGRVTFEVDGAALDAPAGSCVLLPRGSEHTYRVVSAAARLLVVAAPAGIEGHYRELAHFAARPDGAGAVERLIASAAGHGVAITGPGPEPRRAPRPPPAPASRSPDAGPVTTYRR</sequence>
<accession>A0A6J4VV99</accession>
<dbReference type="Gene3D" id="2.60.120.10">
    <property type="entry name" value="Jelly Rolls"/>
    <property type="match status" value="1"/>
</dbReference>
<evidence type="ECO:0000313" key="3">
    <source>
        <dbReference type="EMBL" id="CAA9589042.1"/>
    </source>
</evidence>
<dbReference type="InterPro" id="IPR053146">
    <property type="entry name" value="QDO-like"/>
</dbReference>
<dbReference type="InterPro" id="IPR013096">
    <property type="entry name" value="Cupin_2"/>
</dbReference>
<dbReference type="Pfam" id="PF07883">
    <property type="entry name" value="Cupin_2"/>
    <property type="match status" value="1"/>
</dbReference>
<feature type="region of interest" description="Disordered" evidence="1">
    <location>
        <begin position="175"/>
        <end position="210"/>
    </location>
</feature>
<dbReference type="InterPro" id="IPR011051">
    <property type="entry name" value="RmlC_Cupin_sf"/>
</dbReference>
<dbReference type="PANTHER" id="PTHR36440:SF1">
    <property type="entry name" value="PUTATIVE (AFU_ORTHOLOGUE AFUA_8G07350)-RELATED"/>
    <property type="match status" value="1"/>
</dbReference>
<gene>
    <name evidence="3" type="ORF">AVDCRST_MAG88-4498</name>
</gene>
<feature type="domain" description="Cupin type-2" evidence="2">
    <location>
        <begin position="77"/>
        <end position="138"/>
    </location>
</feature>
<feature type="region of interest" description="Disordered" evidence="1">
    <location>
        <begin position="1"/>
        <end position="45"/>
    </location>
</feature>